<dbReference type="Gene3D" id="3.40.50.850">
    <property type="entry name" value="Isochorismatase-like"/>
    <property type="match status" value="1"/>
</dbReference>
<feature type="domain" description="Isochorismatase-like" evidence="2">
    <location>
        <begin position="24"/>
        <end position="192"/>
    </location>
</feature>
<accession>A0A0B2D1V0</accession>
<keyword evidence="1" id="KW-0378">Hydrolase</keyword>
<protein>
    <submittedName>
        <fullName evidence="3">Isochorismatase</fullName>
    </submittedName>
    <submittedName>
        <fullName evidence="4">Nicotinamidase-related amidase</fullName>
    </submittedName>
</protein>
<dbReference type="STRING" id="706570.PT85_07105"/>
<dbReference type="PANTHER" id="PTHR43540">
    <property type="entry name" value="PEROXYUREIDOACRYLATE/UREIDOACRYLATE AMIDOHYDROLASE-RELATED"/>
    <property type="match status" value="1"/>
</dbReference>
<name>A0A0B2D1V0_9PSED</name>
<dbReference type="Proteomes" id="UP000030980">
    <property type="component" value="Unassembled WGS sequence"/>
</dbReference>
<reference evidence="4 6" key="2">
    <citation type="submission" date="2017-01" db="EMBL/GenBank/DDBJ databases">
        <authorList>
            <person name="Mah S.A."/>
            <person name="Swanson W.J."/>
            <person name="Moy G.W."/>
            <person name="Vacquier V.D."/>
        </authorList>
    </citation>
    <scope>NUCLEOTIDE SEQUENCE [LARGE SCALE GENOMIC DNA]</scope>
    <source>
        <strain evidence="4 6">ATCC 29606</strain>
    </source>
</reference>
<dbReference type="InterPro" id="IPR050272">
    <property type="entry name" value="Isochorismatase-like_hydrls"/>
</dbReference>
<dbReference type="GO" id="GO:0016787">
    <property type="term" value="F:hydrolase activity"/>
    <property type="evidence" value="ECO:0007669"/>
    <property type="project" value="UniProtKB-KW"/>
</dbReference>
<evidence type="ECO:0000313" key="6">
    <source>
        <dbReference type="Proteomes" id="UP000186079"/>
    </source>
</evidence>
<proteinExistence type="predicted"/>
<dbReference type="CDD" id="cd01014">
    <property type="entry name" value="nicotinamidase_related"/>
    <property type="match status" value="1"/>
</dbReference>
<dbReference type="RefSeq" id="WP_027590470.1">
    <property type="nucleotide sequence ID" value="NZ_FMUP01000001.1"/>
</dbReference>
<gene>
    <name evidence="3" type="ORF">PT85_07105</name>
    <name evidence="4" type="ORF">SAMN05421672_104176</name>
</gene>
<reference evidence="3 5" key="1">
    <citation type="submission" date="2014-11" db="EMBL/GenBank/DDBJ databases">
        <title>Genome sequence of Pseudomonas tuomuerensis JCM 14085.</title>
        <authorList>
            <person name="Shin S.-K."/>
            <person name="Yi H."/>
        </authorList>
    </citation>
    <scope>NUCLEOTIDE SEQUENCE [LARGE SCALE GENOMIC DNA]</scope>
    <source>
        <strain evidence="3 5">JCM 14085</strain>
    </source>
</reference>
<dbReference type="EMBL" id="FTMC01000004">
    <property type="protein sequence ID" value="SIQ25581.1"/>
    <property type="molecule type" value="Genomic_DNA"/>
</dbReference>
<evidence type="ECO:0000313" key="3">
    <source>
        <dbReference type="EMBL" id="KHO65802.1"/>
    </source>
</evidence>
<dbReference type="AlphaFoldDB" id="A0A0B2D1V0"/>
<dbReference type="OrthoDB" id="9794942at2"/>
<dbReference type="SUPFAM" id="SSF52499">
    <property type="entry name" value="Isochorismatase-like hydrolases"/>
    <property type="match status" value="1"/>
</dbReference>
<dbReference type="Pfam" id="PF00857">
    <property type="entry name" value="Isochorismatase"/>
    <property type="match status" value="1"/>
</dbReference>
<dbReference type="PATRIC" id="fig|706570.3.peg.2425"/>
<sequence length="197" mass="21129">MTQPLSMLQLYGRAYAPATLGNATLLIIDPQQEYRMGTLALPGLEPAMAQIAELIAAARSQGRPIIYVRHLGIPGGLLDPQGKRGHFLPELAPQPGETVVEKRLPNAFAGTDLNDRLMAHGHLDLIVCGFMTHSSISSTVRAAKDYGYRCTLVDAAIATRDIPLGEGTLAAADLHRMEMAALADNFAVVVPHARDVL</sequence>
<dbReference type="InterPro" id="IPR000868">
    <property type="entry name" value="Isochorismatase-like_dom"/>
</dbReference>
<dbReference type="PANTHER" id="PTHR43540:SF15">
    <property type="entry name" value="BLR5631 PROTEIN"/>
    <property type="match status" value="1"/>
</dbReference>
<dbReference type="InterPro" id="IPR036380">
    <property type="entry name" value="Isochorismatase-like_sf"/>
</dbReference>
<organism evidence="3 5">
    <name type="scientific">Pseudomonas flexibilis</name>
    <dbReference type="NCBI Taxonomy" id="706570"/>
    <lineage>
        <taxon>Bacteria</taxon>
        <taxon>Pseudomonadati</taxon>
        <taxon>Pseudomonadota</taxon>
        <taxon>Gammaproteobacteria</taxon>
        <taxon>Pseudomonadales</taxon>
        <taxon>Pseudomonadaceae</taxon>
        <taxon>Pseudomonas</taxon>
    </lineage>
</organism>
<evidence type="ECO:0000313" key="5">
    <source>
        <dbReference type="Proteomes" id="UP000030980"/>
    </source>
</evidence>
<accession>A0A0B3C2N2</accession>
<evidence type="ECO:0000259" key="2">
    <source>
        <dbReference type="Pfam" id="PF00857"/>
    </source>
</evidence>
<evidence type="ECO:0000256" key="1">
    <source>
        <dbReference type="ARBA" id="ARBA00022801"/>
    </source>
</evidence>
<dbReference type="EMBL" id="JTAK01000002">
    <property type="protein sequence ID" value="KHO65802.1"/>
    <property type="molecule type" value="Genomic_DNA"/>
</dbReference>
<evidence type="ECO:0000313" key="4">
    <source>
        <dbReference type="EMBL" id="SIQ25581.1"/>
    </source>
</evidence>
<keyword evidence="5" id="KW-1185">Reference proteome</keyword>
<dbReference type="Proteomes" id="UP000186079">
    <property type="component" value="Unassembled WGS sequence"/>
</dbReference>